<proteinExistence type="predicted"/>
<organism evidence="2 3">
    <name type="scientific">Lysinibacter cavernae</name>
    <dbReference type="NCBI Taxonomy" id="1640652"/>
    <lineage>
        <taxon>Bacteria</taxon>
        <taxon>Bacillati</taxon>
        <taxon>Actinomycetota</taxon>
        <taxon>Actinomycetes</taxon>
        <taxon>Micrococcales</taxon>
        <taxon>Microbacteriaceae</taxon>
        <taxon>Lysinibacter</taxon>
    </lineage>
</organism>
<name>A0A7X5R035_9MICO</name>
<dbReference type="Proteomes" id="UP000541033">
    <property type="component" value="Unassembled WGS sequence"/>
</dbReference>
<gene>
    <name evidence="2" type="ORF">FHX76_000966</name>
</gene>
<dbReference type="EMBL" id="JAAMOX010000001">
    <property type="protein sequence ID" value="NIH53098.1"/>
    <property type="molecule type" value="Genomic_DNA"/>
</dbReference>
<reference evidence="2 3" key="1">
    <citation type="submission" date="2020-02" db="EMBL/GenBank/DDBJ databases">
        <title>Sequencing the genomes of 1000 actinobacteria strains.</title>
        <authorList>
            <person name="Klenk H.-P."/>
        </authorList>
    </citation>
    <scope>NUCLEOTIDE SEQUENCE [LARGE SCALE GENOMIC DNA]</scope>
    <source>
        <strain evidence="2 3">DSM 27960</strain>
    </source>
</reference>
<keyword evidence="3" id="KW-1185">Reference proteome</keyword>
<feature type="region of interest" description="Disordered" evidence="1">
    <location>
        <begin position="1"/>
        <end position="55"/>
    </location>
</feature>
<evidence type="ECO:0000313" key="3">
    <source>
        <dbReference type="Proteomes" id="UP000541033"/>
    </source>
</evidence>
<comment type="caution">
    <text evidence="2">The sequence shown here is derived from an EMBL/GenBank/DDBJ whole genome shotgun (WGS) entry which is preliminary data.</text>
</comment>
<feature type="compositionally biased region" description="Polar residues" evidence="1">
    <location>
        <begin position="23"/>
        <end position="45"/>
    </location>
</feature>
<evidence type="ECO:0000256" key="1">
    <source>
        <dbReference type="SAM" id="MobiDB-lite"/>
    </source>
</evidence>
<sequence>MVTGASEDGESGQASKTSKADQTRQASQANQASKADQTRQASQASEAGGERSRWRVKSVYETGISAVMKPPCRTGRRRDAGAEKQKVHLLARTNCGL</sequence>
<dbReference type="AlphaFoldDB" id="A0A7X5R035"/>
<evidence type="ECO:0000313" key="2">
    <source>
        <dbReference type="EMBL" id="NIH53098.1"/>
    </source>
</evidence>
<protein>
    <submittedName>
        <fullName evidence="2">Uncharacterized protein</fullName>
    </submittedName>
</protein>
<accession>A0A7X5R035</accession>